<feature type="binding site" evidence="9">
    <location>
        <position position="452"/>
    </location>
    <ligand>
        <name>substrate</name>
        <note>ligand shared between dimeric partners</note>
    </ligand>
</feature>
<dbReference type="NCBIfam" id="NF006765">
    <property type="entry name" value="PRK09287.1"/>
    <property type="match status" value="1"/>
</dbReference>
<dbReference type="eggNOG" id="COG0362">
    <property type="taxonomic scope" value="Bacteria"/>
</dbReference>
<evidence type="ECO:0000313" key="14">
    <source>
        <dbReference type="Proteomes" id="UP000002200"/>
    </source>
</evidence>
<evidence type="ECO:0000256" key="10">
    <source>
        <dbReference type="PIRSR" id="PIRSR000109-3"/>
    </source>
</evidence>
<evidence type="ECO:0000256" key="4">
    <source>
        <dbReference type="ARBA" id="ARBA00023002"/>
    </source>
</evidence>
<accession>Q83G38</accession>
<comment type="catalytic activity">
    <reaction evidence="7 11">
        <text>6-phospho-D-gluconate + NADP(+) = D-ribulose 5-phosphate + CO2 + NADPH</text>
        <dbReference type="Rhea" id="RHEA:10116"/>
        <dbReference type="ChEBI" id="CHEBI:16526"/>
        <dbReference type="ChEBI" id="CHEBI:57783"/>
        <dbReference type="ChEBI" id="CHEBI:58121"/>
        <dbReference type="ChEBI" id="CHEBI:58349"/>
        <dbReference type="ChEBI" id="CHEBI:58759"/>
        <dbReference type="EC" id="1.1.1.44"/>
    </reaction>
</comment>
<evidence type="ECO:0000256" key="1">
    <source>
        <dbReference type="ARBA" id="ARBA00008419"/>
    </source>
</evidence>
<dbReference type="RefSeq" id="WP_011096226.1">
    <property type="nucleotide sequence ID" value="NC_004572.3"/>
</dbReference>
<dbReference type="STRING" id="203267.TWT_492"/>
<dbReference type="GO" id="GO:0006098">
    <property type="term" value="P:pentose-phosphate shunt"/>
    <property type="evidence" value="ECO:0007669"/>
    <property type="project" value="UniProtKB-UniPathway"/>
</dbReference>
<keyword evidence="4 7" id="KW-0560">Oxidoreductase</keyword>
<feature type="binding site" description="in other chain" evidence="9">
    <location>
        <position position="259"/>
    </location>
    <ligand>
        <name>substrate</name>
        <note>ligand shared between dimeric partners</note>
    </ligand>
</feature>
<dbReference type="Proteomes" id="UP000002200">
    <property type="component" value="Chromosome"/>
</dbReference>
<dbReference type="PRINTS" id="PR00076">
    <property type="entry name" value="6PGDHDRGNASE"/>
</dbReference>
<feature type="binding site" description="in other chain" evidence="9">
    <location>
        <position position="189"/>
    </location>
    <ligand>
        <name>substrate</name>
        <note>ligand shared between dimeric partners</note>
    </ligand>
</feature>
<protein>
    <recommendedName>
        <fullName evidence="7 11">6-phosphogluconate dehydrogenase, decarboxylating</fullName>
        <ecNumber evidence="7 11">1.1.1.44</ecNumber>
    </recommendedName>
</protein>
<dbReference type="InterPro" id="IPR013328">
    <property type="entry name" value="6PGD_dom2"/>
</dbReference>
<comment type="subunit">
    <text evidence="2 7">Homodimer.</text>
</comment>
<evidence type="ECO:0000256" key="8">
    <source>
        <dbReference type="PIRSR" id="PIRSR000109-1"/>
    </source>
</evidence>
<dbReference type="Gene3D" id="1.20.5.320">
    <property type="entry name" value="6-Phosphogluconate Dehydrogenase, domain 3"/>
    <property type="match status" value="1"/>
</dbReference>
<keyword evidence="6 7" id="KW-0570">Pentose shunt</keyword>
<dbReference type="SMART" id="SM01350">
    <property type="entry name" value="6PGD"/>
    <property type="match status" value="1"/>
</dbReference>
<feature type="binding site" evidence="10">
    <location>
        <begin position="32"/>
        <end position="34"/>
    </location>
    <ligand>
        <name>NADP(+)</name>
        <dbReference type="ChEBI" id="CHEBI:58349"/>
    </ligand>
</feature>
<keyword evidence="3 7" id="KW-0521">NADP</keyword>
<comment type="pathway">
    <text evidence="7 11">Carbohydrate degradation; pentose phosphate pathway; D-ribulose 5-phosphate from D-glucose 6-phosphate (oxidative stage): step 3/3.</text>
</comment>
<feature type="binding site" description="in other chain" evidence="9">
    <location>
        <position position="101"/>
    </location>
    <ligand>
        <name>substrate</name>
        <note>ligand shared between dimeric partners</note>
    </ligand>
</feature>
<evidence type="ECO:0000256" key="5">
    <source>
        <dbReference type="ARBA" id="ARBA00023064"/>
    </source>
</evidence>
<dbReference type="GeneID" id="67388046"/>
<feature type="binding site" description="in other chain" evidence="9">
    <location>
        <begin position="184"/>
        <end position="185"/>
    </location>
    <ligand>
        <name>substrate</name>
        <note>ligand shared between dimeric partners</note>
    </ligand>
</feature>
<dbReference type="OrthoDB" id="9804542at2"/>
<dbReference type="KEGG" id="twh:TWT_492"/>
<feature type="binding site" description="in other chain" evidence="9">
    <location>
        <begin position="127"/>
        <end position="129"/>
    </location>
    <ligand>
        <name>substrate</name>
        <note>ligand shared between dimeric partners</note>
    </ligand>
</feature>
<feature type="binding site" description="in other chain" evidence="9">
    <location>
        <position position="286"/>
    </location>
    <ligand>
        <name>substrate</name>
        <note>ligand shared between dimeric partners</note>
    </ligand>
</feature>
<dbReference type="UniPathway" id="UPA00115">
    <property type="reaction ID" value="UER00410"/>
</dbReference>
<keyword evidence="14" id="KW-1185">Reference proteome</keyword>
<proteinExistence type="inferred from homology"/>
<dbReference type="InterPro" id="IPR008927">
    <property type="entry name" value="6-PGluconate_DH-like_C_sf"/>
</dbReference>
<dbReference type="GO" id="GO:0050661">
    <property type="term" value="F:NADP binding"/>
    <property type="evidence" value="ECO:0007669"/>
    <property type="project" value="InterPro"/>
</dbReference>
<feature type="binding site" evidence="10">
    <location>
        <position position="101"/>
    </location>
    <ligand>
        <name>NADP(+)</name>
        <dbReference type="ChEBI" id="CHEBI:58349"/>
    </ligand>
</feature>
<feature type="active site" description="Proton acceptor" evidence="8">
    <location>
        <position position="181"/>
    </location>
</feature>
<evidence type="ECO:0000256" key="11">
    <source>
        <dbReference type="RuleBase" id="RU000485"/>
    </source>
</evidence>
<evidence type="ECO:0000256" key="6">
    <source>
        <dbReference type="ARBA" id="ARBA00023126"/>
    </source>
</evidence>
<feature type="binding site" evidence="10">
    <location>
        <begin position="9"/>
        <end position="14"/>
    </location>
    <ligand>
        <name>NADP(+)</name>
        <dbReference type="ChEBI" id="CHEBI:58349"/>
    </ligand>
</feature>
<evidence type="ECO:0000256" key="2">
    <source>
        <dbReference type="ARBA" id="ARBA00011738"/>
    </source>
</evidence>
<dbReference type="PANTHER" id="PTHR11811">
    <property type="entry name" value="6-PHOSPHOGLUCONATE DEHYDROGENASE"/>
    <property type="match status" value="1"/>
</dbReference>
<name>Q83G38_TROWT</name>
<dbReference type="InterPro" id="IPR006183">
    <property type="entry name" value="Pgluconate_DH"/>
</dbReference>
<feature type="binding site" evidence="9">
    <location>
        <position position="446"/>
    </location>
    <ligand>
        <name>substrate</name>
        <note>ligand shared between dimeric partners</note>
    </ligand>
</feature>
<dbReference type="Pfam" id="PF03446">
    <property type="entry name" value="NAD_binding_2"/>
    <property type="match status" value="1"/>
</dbReference>
<dbReference type="PIRSF" id="PIRSF000109">
    <property type="entry name" value="6PGD"/>
    <property type="match status" value="1"/>
</dbReference>
<dbReference type="InterPro" id="IPR036291">
    <property type="entry name" value="NAD(P)-bd_dom_sf"/>
</dbReference>
<dbReference type="HOGENOM" id="CLU_024540_4_2_11"/>
<dbReference type="EC" id="1.1.1.44" evidence="7 11"/>
<organism evidence="13 14">
    <name type="scientific">Tropheryma whipplei (strain Twist)</name>
    <name type="common">Whipple's bacillus</name>
    <dbReference type="NCBI Taxonomy" id="203267"/>
    <lineage>
        <taxon>Bacteria</taxon>
        <taxon>Bacillati</taxon>
        <taxon>Actinomycetota</taxon>
        <taxon>Actinomycetes</taxon>
        <taxon>Micrococcales</taxon>
        <taxon>Tropherymataceae</taxon>
        <taxon>Tropheryma</taxon>
    </lineage>
</organism>
<dbReference type="NCBIfam" id="TIGR00873">
    <property type="entry name" value="gnd"/>
    <property type="match status" value="1"/>
</dbReference>
<dbReference type="Gene3D" id="1.10.1040.10">
    <property type="entry name" value="N-(1-d-carboxylethyl)-l-norvaline Dehydrogenase, domain 2"/>
    <property type="match status" value="1"/>
</dbReference>
<feature type="active site" description="Proton donor" evidence="8">
    <location>
        <position position="188"/>
    </location>
</feature>
<comment type="similarity">
    <text evidence="1 7 11">Belongs to the 6-phosphogluconate dehydrogenase family.</text>
</comment>
<comment type="function">
    <text evidence="7">Catalyzes the oxidative decarboxylation of 6-phosphogluconate to ribulose 5-phosphate and CO(2), with concomitant reduction of NADP to NADPH.</text>
</comment>
<dbReference type="SUPFAM" id="SSF48179">
    <property type="entry name" value="6-phosphogluconate dehydrogenase C-terminal domain-like"/>
    <property type="match status" value="1"/>
</dbReference>
<dbReference type="InterPro" id="IPR006113">
    <property type="entry name" value="6PGDH_Gnd/GntZ"/>
</dbReference>
<sequence length="476" mass="51474">MRADIGVYGLAVMGSNLARNFAGKGIRVAIHNRSSDRSNSLAQQHSECNFIVAKDDKDFIDSLSSPRTVLLMVKAGSIVDEVIARLSTFMQPGDVIIDGGNSLYTDTIRREEELKARGLHFIGLGVSGGEVGALEGPSLMPGGSDYAYSIVGPMLEKIAARANGEPCVAHIGHNGAGHFVKMVHNGIEYADMQIIAESYDLLRRGLGLSPTRISDIFREWNSGELESYLVGVTADILSHRDKRTGKPFVDIVLDQAGAKGTGAWTAQNALDLGVPAGSVSEAVFARSLSSDEQRCQVQQKLSRSQASSHEAPLKEAEFIDAVRNALYLAKILAYSQGFRIISVAAAKHDWGIDLSACARIWRAGCIIRAVFLDKVAHEYSKNPDLTSLMCSPGFSDELVGRLRFLREVVASAARLAIPAPVFSSLLSYIDALASDRLPACLIQAQRDDFGAHTYRRVDVPGIFHTLWSSDLSEVPA</sequence>
<dbReference type="Pfam" id="PF00393">
    <property type="entry name" value="6PGD"/>
    <property type="match status" value="1"/>
</dbReference>
<evidence type="ECO:0000313" key="13">
    <source>
        <dbReference type="EMBL" id="AAO44589.1"/>
    </source>
</evidence>
<dbReference type="GO" id="GO:0019521">
    <property type="term" value="P:D-gluconate metabolic process"/>
    <property type="evidence" value="ECO:0007669"/>
    <property type="project" value="UniProtKB-KW"/>
</dbReference>
<evidence type="ECO:0000256" key="9">
    <source>
        <dbReference type="PIRSR" id="PIRSR000109-2"/>
    </source>
</evidence>
<feature type="domain" description="6-phosphogluconate dehydrogenase C-terminal" evidence="12">
    <location>
        <begin position="177"/>
        <end position="468"/>
    </location>
</feature>
<dbReference type="EMBL" id="AE014184">
    <property type="protein sequence ID" value="AAO44589.1"/>
    <property type="molecule type" value="Genomic_DNA"/>
</dbReference>
<dbReference type="GO" id="GO:0004616">
    <property type="term" value="F:phosphogluconate dehydrogenase (decarboxylating) activity"/>
    <property type="evidence" value="ECO:0007669"/>
    <property type="project" value="UniProtKB-EC"/>
</dbReference>
<dbReference type="Gene3D" id="3.40.50.720">
    <property type="entry name" value="NAD(P)-binding Rossmann-like Domain"/>
    <property type="match status" value="1"/>
</dbReference>
<dbReference type="InterPro" id="IPR006115">
    <property type="entry name" value="6PGDH_NADP-bd"/>
</dbReference>
<dbReference type="AlphaFoldDB" id="Q83G38"/>
<evidence type="ECO:0000256" key="7">
    <source>
        <dbReference type="PIRNR" id="PIRNR000109"/>
    </source>
</evidence>
<dbReference type="InterPro" id="IPR006114">
    <property type="entry name" value="6PGDH_C"/>
</dbReference>
<evidence type="ECO:0000259" key="12">
    <source>
        <dbReference type="SMART" id="SM01350"/>
    </source>
</evidence>
<keyword evidence="5 11" id="KW-0311">Gluconate utilization</keyword>
<evidence type="ECO:0000256" key="3">
    <source>
        <dbReference type="ARBA" id="ARBA00022857"/>
    </source>
</evidence>
<gene>
    <name evidence="13" type="primary">gnd</name>
    <name evidence="13" type="ordered locus">TWT_492</name>
</gene>
<dbReference type="SUPFAM" id="SSF51735">
    <property type="entry name" value="NAD(P)-binding Rossmann-fold domains"/>
    <property type="match status" value="1"/>
</dbReference>
<feature type="binding site" evidence="10">
    <location>
        <begin position="73"/>
        <end position="75"/>
    </location>
    <ligand>
        <name>NADP(+)</name>
        <dbReference type="ChEBI" id="CHEBI:58349"/>
    </ligand>
</feature>
<reference evidence="13 14" key="1">
    <citation type="journal article" date="2003" name="Genome Res.">
        <title>Tropheryma whipplei twist: a human pathogenic Actinobacteria with a reduced genome.</title>
        <authorList>
            <person name="Raoult D."/>
            <person name="Ogata H."/>
            <person name="Audic S."/>
            <person name="Robert C."/>
            <person name="Suhre K."/>
            <person name="Drancourt M."/>
            <person name="Claverie J.-M."/>
        </authorList>
    </citation>
    <scope>NUCLEOTIDE SEQUENCE [LARGE SCALE GENOMIC DNA]</scope>
    <source>
        <strain evidence="13 14">Twist</strain>
    </source>
</reference>
<dbReference type="FunFam" id="1.10.1040.10:FF:000032">
    <property type="entry name" value="6-phosphogluconate dehydrogenase, decarboxylating"/>
    <property type="match status" value="1"/>
</dbReference>